<gene>
    <name evidence="2" type="ORF">P170DRAFT_444197</name>
</gene>
<dbReference type="EMBL" id="MSFO01000002">
    <property type="protein sequence ID" value="PLB52148.1"/>
    <property type="molecule type" value="Genomic_DNA"/>
</dbReference>
<reference evidence="2 3" key="1">
    <citation type="submission" date="2016-12" db="EMBL/GenBank/DDBJ databases">
        <title>The genomes of Aspergillus section Nigri reveals drivers in fungal speciation.</title>
        <authorList>
            <consortium name="DOE Joint Genome Institute"/>
            <person name="Vesth T.C."/>
            <person name="Nybo J."/>
            <person name="Theobald S."/>
            <person name="Brandl J."/>
            <person name="Frisvad J.C."/>
            <person name="Nielsen K.F."/>
            <person name="Lyhne E.K."/>
            <person name="Kogle M.E."/>
            <person name="Kuo A."/>
            <person name="Riley R."/>
            <person name="Clum A."/>
            <person name="Nolan M."/>
            <person name="Lipzen A."/>
            <person name="Salamov A."/>
            <person name="Henrissat B."/>
            <person name="Wiebenga A."/>
            <person name="De Vries R.P."/>
            <person name="Grigoriev I.V."/>
            <person name="Mortensen U.H."/>
            <person name="Andersen M.R."/>
            <person name="Baker S.E."/>
        </authorList>
    </citation>
    <scope>NUCLEOTIDE SEQUENCE [LARGE SCALE GENOMIC DNA]</scope>
    <source>
        <strain evidence="2 3">IBT 23096</strain>
    </source>
</reference>
<organism evidence="2 3">
    <name type="scientific">Aspergillus steynii IBT 23096</name>
    <dbReference type="NCBI Taxonomy" id="1392250"/>
    <lineage>
        <taxon>Eukaryota</taxon>
        <taxon>Fungi</taxon>
        <taxon>Dikarya</taxon>
        <taxon>Ascomycota</taxon>
        <taxon>Pezizomycotina</taxon>
        <taxon>Eurotiomycetes</taxon>
        <taxon>Eurotiomycetidae</taxon>
        <taxon>Eurotiales</taxon>
        <taxon>Aspergillaceae</taxon>
        <taxon>Aspergillus</taxon>
        <taxon>Aspergillus subgen. Circumdati</taxon>
    </lineage>
</organism>
<feature type="chain" id="PRO_5014160200" description="BYS1 domain protein" evidence="1">
    <location>
        <begin position="21"/>
        <end position="157"/>
    </location>
</feature>
<protein>
    <recommendedName>
        <fullName evidence="4">BYS1 domain protein</fullName>
    </recommendedName>
</protein>
<accession>A0A2I2GGY9</accession>
<evidence type="ECO:0000313" key="3">
    <source>
        <dbReference type="Proteomes" id="UP000234275"/>
    </source>
</evidence>
<dbReference type="OrthoDB" id="3682664at2759"/>
<sequence>MQIQTLLLTLTLLFTPLVSAVGSAIVKNNCKHPIYLWSVGGSVGPKKTIQPGGTYSETFRRDPASGGVSLKITKVNDGIFNGSPQLNFAYTLDGNQLWYDLSDVFGDPFAGSALVVKPKDTGCSKICWPQGTPPGGSQVKICSADSDETLTVCAASC</sequence>
<feature type="signal peptide" evidence="1">
    <location>
        <begin position="1"/>
        <end position="20"/>
    </location>
</feature>
<dbReference type="InterPro" id="IPR006771">
    <property type="entry name" value="CetA-like"/>
</dbReference>
<evidence type="ECO:0000256" key="1">
    <source>
        <dbReference type="SAM" id="SignalP"/>
    </source>
</evidence>
<evidence type="ECO:0000313" key="2">
    <source>
        <dbReference type="EMBL" id="PLB52148.1"/>
    </source>
</evidence>
<dbReference type="Pfam" id="PF04681">
    <property type="entry name" value="Bys1"/>
    <property type="match status" value="1"/>
</dbReference>
<dbReference type="GeneID" id="36558310"/>
<evidence type="ECO:0008006" key="4">
    <source>
        <dbReference type="Google" id="ProtNLM"/>
    </source>
</evidence>
<dbReference type="STRING" id="1392250.A0A2I2GGY9"/>
<keyword evidence="1" id="KW-0732">Signal</keyword>
<dbReference type="VEuPathDB" id="FungiDB:P170DRAFT_444197"/>
<comment type="caution">
    <text evidence="2">The sequence shown here is derived from an EMBL/GenBank/DDBJ whole genome shotgun (WGS) entry which is preliminary data.</text>
</comment>
<dbReference type="Proteomes" id="UP000234275">
    <property type="component" value="Unassembled WGS sequence"/>
</dbReference>
<dbReference type="PANTHER" id="PTHR36195">
    <property type="entry name" value="DOMAIN PROTEIN, PUTATIVE (AFU_ORTHOLOGUE AFUA_5G01990)-RELATED-RELATED"/>
    <property type="match status" value="1"/>
</dbReference>
<dbReference type="AlphaFoldDB" id="A0A2I2GGY9"/>
<keyword evidence="3" id="KW-1185">Reference proteome</keyword>
<name>A0A2I2GGY9_9EURO</name>
<dbReference type="RefSeq" id="XP_024707450.1">
    <property type="nucleotide sequence ID" value="XM_024850611.1"/>
</dbReference>
<proteinExistence type="predicted"/>
<dbReference type="PANTHER" id="PTHR36195:SF4">
    <property type="entry name" value="DOMAIN PROTEIN, PUTATIVE (AFU_ORTHOLOGUE AFUA_5G01990)-RELATED"/>
    <property type="match status" value="1"/>
</dbReference>